<keyword evidence="1" id="KW-1133">Transmembrane helix</keyword>
<dbReference type="OrthoDB" id="9810270at2"/>
<dbReference type="RefSeq" id="WP_081128280.1">
    <property type="nucleotide sequence ID" value="NZ_DAHXOC010000013.1"/>
</dbReference>
<feature type="transmembrane region" description="Helical" evidence="1">
    <location>
        <begin position="130"/>
        <end position="152"/>
    </location>
</feature>
<feature type="transmembrane region" description="Helical" evidence="1">
    <location>
        <begin position="55"/>
        <end position="80"/>
    </location>
</feature>
<dbReference type="PANTHER" id="PTHR42709">
    <property type="entry name" value="ALKALINE PHOSPHATASE LIKE PROTEIN"/>
    <property type="match status" value="1"/>
</dbReference>
<dbReference type="AlphaFoldDB" id="A0A4S3KK26"/>
<dbReference type="Proteomes" id="UP000307749">
    <property type="component" value="Unassembled WGS sequence"/>
</dbReference>
<proteinExistence type="predicted"/>
<name>A0A4S3KK26_9GAMM</name>
<evidence type="ECO:0000313" key="2">
    <source>
        <dbReference type="EMBL" id="THD09029.1"/>
    </source>
</evidence>
<evidence type="ECO:0008006" key="4">
    <source>
        <dbReference type="Google" id="ProtNLM"/>
    </source>
</evidence>
<accession>A0A4S3KK26</accession>
<reference evidence="2 3" key="1">
    <citation type="submission" date="2017-02" db="EMBL/GenBank/DDBJ databases">
        <title>Whole genome sequencing of Metallibacterium scheffleri DSM 24874 (T).</title>
        <authorList>
            <person name="Kumar S."/>
            <person name="Patil P."/>
            <person name="Patil P.B."/>
        </authorList>
    </citation>
    <scope>NUCLEOTIDE SEQUENCE [LARGE SCALE GENOMIC DNA]</scope>
    <source>
        <strain evidence="2 3">DSM 24874</strain>
    </source>
</reference>
<evidence type="ECO:0000313" key="3">
    <source>
        <dbReference type="Proteomes" id="UP000307749"/>
    </source>
</evidence>
<dbReference type="STRING" id="993689.GCA_002077135_02578"/>
<keyword evidence="1" id="KW-0812">Transmembrane</keyword>
<evidence type="ECO:0000256" key="1">
    <source>
        <dbReference type="SAM" id="Phobius"/>
    </source>
</evidence>
<organism evidence="2 3">
    <name type="scientific">Metallibacterium scheffleri</name>
    <dbReference type="NCBI Taxonomy" id="993689"/>
    <lineage>
        <taxon>Bacteria</taxon>
        <taxon>Pseudomonadati</taxon>
        <taxon>Pseudomonadota</taxon>
        <taxon>Gammaproteobacteria</taxon>
        <taxon>Lysobacterales</taxon>
        <taxon>Rhodanobacteraceae</taxon>
        <taxon>Metallibacterium</taxon>
    </lineage>
</organism>
<keyword evidence="1" id="KW-0472">Membrane</keyword>
<dbReference type="GO" id="GO:0005886">
    <property type="term" value="C:plasma membrane"/>
    <property type="evidence" value="ECO:0007669"/>
    <property type="project" value="TreeGrafter"/>
</dbReference>
<feature type="transmembrane region" description="Helical" evidence="1">
    <location>
        <begin position="173"/>
        <end position="198"/>
    </location>
</feature>
<comment type="caution">
    <text evidence="2">The sequence shown here is derived from an EMBL/GenBank/DDBJ whole genome shotgun (WGS) entry which is preliminary data.</text>
</comment>
<dbReference type="PANTHER" id="PTHR42709:SF11">
    <property type="entry name" value="DEDA FAMILY PROTEIN"/>
    <property type="match status" value="1"/>
</dbReference>
<dbReference type="EMBL" id="MWQO01000043">
    <property type="protein sequence ID" value="THD09029.1"/>
    <property type="molecule type" value="Genomic_DNA"/>
</dbReference>
<protein>
    <recommendedName>
        <fullName evidence="4">DedA family protein</fullName>
    </recommendedName>
</protein>
<sequence>MRLFGAMYQRVLGWSRHPHAERYLGGLSLVEAFAFPVAPELLLAPMCLAQPRRAYRYAGISLAFSLIGALVGYALGHYAFDALQPWLLQLGWMAPIERLVAELRVDVAEHPWAAFWLLVLAGFTPVPLKLFTWAAGIVGVPLLAFLASMAVGRGKRVYLLAFMLRWLGPRAELFLARWVEWLGWGAMGSLVLLGLWWFGFN</sequence>
<dbReference type="InterPro" id="IPR051311">
    <property type="entry name" value="DedA_domain"/>
</dbReference>
<gene>
    <name evidence="2" type="ORF">B1806_12225</name>
</gene>
<keyword evidence="3" id="KW-1185">Reference proteome</keyword>